<dbReference type="EMBL" id="RGGN01000030">
    <property type="protein sequence ID" value="NCU62739.1"/>
    <property type="molecule type" value="Genomic_DNA"/>
</dbReference>
<dbReference type="CDD" id="cd10030">
    <property type="entry name" value="UDG-F4_TTUDGA_SPO1dp_like"/>
    <property type="match status" value="1"/>
</dbReference>
<name>A0A845S725_9PROT</name>
<dbReference type="Pfam" id="PF03167">
    <property type="entry name" value="UDG"/>
    <property type="match status" value="1"/>
</dbReference>
<dbReference type="PANTHER" id="PTHR33693">
    <property type="entry name" value="TYPE-5 URACIL-DNA GLYCOSYLASE"/>
    <property type="match status" value="1"/>
</dbReference>
<evidence type="ECO:0000256" key="1">
    <source>
        <dbReference type="ARBA" id="ARBA00001400"/>
    </source>
</evidence>
<comment type="catalytic activity">
    <reaction evidence="1">
        <text>Hydrolyzes single-stranded DNA or mismatched double-stranded DNA and polynucleotides, releasing free uracil.</text>
        <dbReference type="EC" id="3.2.2.27"/>
    </reaction>
</comment>
<dbReference type="SUPFAM" id="SSF52141">
    <property type="entry name" value="Uracil-DNA glycosylase-like"/>
    <property type="match status" value="1"/>
</dbReference>
<evidence type="ECO:0000256" key="9">
    <source>
        <dbReference type="ARBA" id="ARBA00023004"/>
    </source>
</evidence>
<feature type="non-terminal residue" evidence="13">
    <location>
        <position position="171"/>
    </location>
</feature>
<feature type="domain" description="Uracil-DNA glycosylase-like" evidence="12">
    <location>
        <begin position="28"/>
        <end position="171"/>
    </location>
</feature>
<dbReference type="NCBIfam" id="TIGR00758">
    <property type="entry name" value="UDG_fam4"/>
    <property type="match status" value="1"/>
</dbReference>
<evidence type="ECO:0000256" key="10">
    <source>
        <dbReference type="ARBA" id="ARBA00023014"/>
    </source>
</evidence>
<sequence length="171" mass="19310">MDKDRELSKLKKSILKLKKNFPGKNLVFSDGNKDAKVMIIGEAPGRTEDKLQKPFVGRAGKLLDSLLETVNLDRSTVYITNVVNYRPDKNRKPTSKEINQFKKLLFKHIKIISPKCILLLGATAAAAVLNHIGPLSEVRGKWKSIKIVNSYFNILTTFHPAFLLRQPAQKK</sequence>
<dbReference type="EC" id="3.2.2.27" evidence="3"/>
<keyword evidence="8" id="KW-0378">Hydrolase</keyword>
<dbReference type="GO" id="GO:0006281">
    <property type="term" value="P:DNA repair"/>
    <property type="evidence" value="ECO:0007669"/>
    <property type="project" value="UniProtKB-KW"/>
</dbReference>
<evidence type="ECO:0000256" key="3">
    <source>
        <dbReference type="ARBA" id="ARBA00012030"/>
    </source>
</evidence>
<comment type="similarity">
    <text evidence="2">Belongs to the uracil-DNA glycosylase (UDG) superfamily. Type 4 (UDGa) family.</text>
</comment>
<keyword evidence="10" id="KW-0411">Iron-sulfur</keyword>
<reference evidence="13 14" key="1">
    <citation type="submission" date="2018-10" db="EMBL/GenBank/DDBJ databases">
        <title>Iterative Subtractive Binning of Freshwater Chronoseries Metagenomes Recovers Nearly Complete Genomes from over Four Hundred Novel Species.</title>
        <authorList>
            <person name="Rodriguez-R L.M."/>
            <person name="Tsementzi D."/>
            <person name="Luo C."/>
            <person name="Konstantinidis K.T."/>
        </authorList>
    </citation>
    <scope>NUCLEOTIDE SEQUENCE [LARGE SCALE GENOMIC DNA]</scope>
    <source>
        <strain evidence="13">WB7_2B_003</strain>
    </source>
</reference>
<evidence type="ECO:0000256" key="4">
    <source>
        <dbReference type="ARBA" id="ARBA00019403"/>
    </source>
</evidence>
<evidence type="ECO:0000256" key="2">
    <source>
        <dbReference type="ARBA" id="ARBA00006521"/>
    </source>
</evidence>
<dbReference type="SMART" id="SM00987">
    <property type="entry name" value="UreE_C"/>
    <property type="match status" value="1"/>
</dbReference>
<dbReference type="GO" id="GO:0004844">
    <property type="term" value="F:uracil DNA N-glycosylase activity"/>
    <property type="evidence" value="ECO:0007669"/>
    <property type="project" value="UniProtKB-EC"/>
</dbReference>
<dbReference type="PANTHER" id="PTHR33693:SF1">
    <property type="entry name" value="TYPE-4 URACIL-DNA GLYCOSYLASE"/>
    <property type="match status" value="1"/>
</dbReference>
<evidence type="ECO:0000256" key="7">
    <source>
        <dbReference type="ARBA" id="ARBA00022763"/>
    </source>
</evidence>
<organism evidence="13 14">
    <name type="scientific">Candidatus Fonsibacter lacus</name>
    <dbReference type="NCBI Taxonomy" id="2576439"/>
    <lineage>
        <taxon>Bacteria</taxon>
        <taxon>Pseudomonadati</taxon>
        <taxon>Pseudomonadota</taxon>
        <taxon>Alphaproteobacteria</taxon>
        <taxon>Candidatus Pelagibacterales</taxon>
        <taxon>Candidatus Pelagibacterales incertae sedis</taxon>
        <taxon>Candidatus Fonsibacter</taxon>
    </lineage>
</organism>
<dbReference type="Proteomes" id="UP000572953">
    <property type="component" value="Unassembled WGS sequence"/>
</dbReference>
<evidence type="ECO:0000313" key="14">
    <source>
        <dbReference type="Proteomes" id="UP000572953"/>
    </source>
</evidence>
<dbReference type="AlphaFoldDB" id="A0A845S725"/>
<dbReference type="InterPro" id="IPR051536">
    <property type="entry name" value="UDG_Type-4/5"/>
</dbReference>
<dbReference type="SMART" id="SM00986">
    <property type="entry name" value="UDG"/>
    <property type="match status" value="1"/>
</dbReference>
<dbReference type="InterPro" id="IPR005122">
    <property type="entry name" value="Uracil-DNA_glycosylase-like"/>
</dbReference>
<keyword evidence="9" id="KW-0408">Iron</keyword>
<accession>A0A845S725</accession>
<evidence type="ECO:0000259" key="12">
    <source>
        <dbReference type="SMART" id="SM00986"/>
    </source>
</evidence>
<keyword evidence="6" id="KW-0479">Metal-binding</keyword>
<protein>
    <recommendedName>
        <fullName evidence="4">Type-4 uracil-DNA glycosylase</fullName>
        <ecNumber evidence="3">3.2.2.27</ecNumber>
    </recommendedName>
</protein>
<dbReference type="GO" id="GO:0046872">
    <property type="term" value="F:metal ion binding"/>
    <property type="evidence" value="ECO:0007669"/>
    <property type="project" value="UniProtKB-KW"/>
</dbReference>
<evidence type="ECO:0000256" key="6">
    <source>
        <dbReference type="ARBA" id="ARBA00022723"/>
    </source>
</evidence>
<dbReference type="Gene3D" id="3.40.470.10">
    <property type="entry name" value="Uracil-DNA glycosylase-like domain"/>
    <property type="match status" value="1"/>
</dbReference>
<keyword evidence="7" id="KW-0227">DNA damage</keyword>
<evidence type="ECO:0000256" key="8">
    <source>
        <dbReference type="ARBA" id="ARBA00022801"/>
    </source>
</evidence>
<keyword evidence="11" id="KW-0234">DNA repair</keyword>
<dbReference type="InterPro" id="IPR036895">
    <property type="entry name" value="Uracil-DNA_glycosylase-like_sf"/>
</dbReference>
<comment type="caution">
    <text evidence="13">The sequence shown here is derived from an EMBL/GenBank/DDBJ whole genome shotgun (WGS) entry which is preliminary data.</text>
</comment>
<keyword evidence="5" id="KW-0004">4Fe-4S</keyword>
<evidence type="ECO:0000313" key="13">
    <source>
        <dbReference type="EMBL" id="NCU62739.1"/>
    </source>
</evidence>
<dbReference type="GO" id="GO:0051539">
    <property type="term" value="F:4 iron, 4 sulfur cluster binding"/>
    <property type="evidence" value="ECO:0007669"/>
    <property type="project" value="UniProtKB-KW"/>
</dbReference>
<gene>
    <name evidence="13" type="ORF">EBV78_01395</name>
</gene>
<evidence type="ECO:0000256" key="5">
    <source>
        <dbReference type="ARBA" id="ARBA00022485"/>
    </source>
</evidence>
<evidence type="ECO:0000256" key="11">
    <source>
        <dbReference type="ARBA" id="ARBA00023204"/>
    </source>
</evidence>
<dbReference type="InterPro" id="IPR005273">
    <property type="entry name" value="Ura-DNA_glyco_family4"/>
</dbReference>
<proteinExistence type="inferred from homology"/>